<name>A0A7W7WA33_9ACTN</name>
<reference evidence="2 3" key="1">
    <citation type="submission" date="2020-08" db="EMBL/GenBank/DDBJ databases">
        <title>Sequencing the genomes of 1000 actinobacteria strains.</title>
        <authorList>
            <person name="Klenk H.-P."/>
        </authorList>
    </citation>
    <scope>NUCLEOTIDE SEQUENCE [LARGE SCALE GENOMIC DNA]</scope>
    <source>
        <strain evidence="2 3">DSM 43023</strain>
    </source>
</reference>
<sequence>MSTDTMPSPVHAFANNQSVTSIVNTIRDLFAQQPVHTDIWTAFAWCLDILIVAYALAMAAYP</sequence>
<dbReference type="AlphaFoldDB" id="A0A7W7WA33"/>
<protein>
    <submittedName>
        <fullName evidence="2">ABC-type polysaccharide/polyol phosphate export permease</fullName>
    </submittedName>
</protein>
<gene>
    <name evidence="2" type="ORF">FHR32_004337</name>
</gene>
<dbReference type="RefSeq" id="WP_221465493.1">
    <property type="nucleotide sequence ID" value="NZ_BAABEK010000041.1"/>
</dbReference>
<accession>A0A7W7WA33</accession>
<evidence type="ECO:0000313" key="3">
    <source>
        <dbReference type="Proteomes" id="UP000534286"/>
    </source>
</evidence>
<comment type="caution">
    <text evidence="2">The sequence shown here is derived from an EMBL/GenBank/DDBJ whole genome shotgun (WGS) entry which is preliminary data.</text>
</comment>
<keyword evidence="3" id="KW-1185">Reference proteome</keyword>
<keyword evidence="1" id="KW-1133">Transmembrane helix</keyword>
<dbReference type="EMBL" id="JACHJU010000001">
    <property type="protein sequence ID" value="MBB4940032.1"/>
    <property type="molecule type" value="Genomic_DNA"/>
</dbReference>
<feature type="transmembrane region" description="Helical" evidence="1">
    <location>
        <begin position="39"/>
        <end position="61"/>
    </location>
</feature>
<organism evidence="2 3">
    <name type="scientific">Streptosporangium album</name>
    <dbReference type="NCBI Taxonomy" id="47479"/>
    <lineage>
        <taxon>Bacteria</taxon>
        <taxon>Bacillati</taxon>
        <taxon>Actinomycetota</taxon>
        <taxon>Actinomycetes</taxon>
        <taxon>Streptosporangiales</taxon>
        <taxon>Streptosporangiaceae</taxon>
        <taxon>Streptosporangium</taxon>
    </lineage>
</organism>
<evidence type="ECO:0000313" key="2">
    <source>
        <dbReference type="EMBL" id="MBB4940032.1"/>
    </source>
</evidence>
<dbReference type="Proteomes" id="UP000534286">
    <property type="component" value="Unassembled WGS sequence"/>
</dbReference>
<proteinExistence type="predicted"/>
<keyword evidence="1" id="KW-0472">Membrane</keyword>
<evidence type="ECO:0000256" key="1">
    <source>
        <dbReference type="SAM" id="Phobius"/>
    </source>
</evidence>
<keyword evidence="1" id="KW-0812">Transmembrane</keyword>